<proteinExistence type="predicted"/>
<gene>
    <name evidence="1" type="ORF">SDC9_87571</name>
</gene>
<dbReference type="EMBL" id="VSSQ01009180">
    <property type="protein sequence ID" value="MPM40922.1"/>
    <property type="molecule type" value="Genomic_DNA"/>
</dbReference>
<accession>A0A644ZJ72</accession>
<name>A0A644ZJ72_9ZZZZ</name>
<evidence type="ECO:0000313" key="1">
    <source>
        <dbReference type="EMBL" id="MPM40922.1"/>
    </source>
</evidence>
<evidence type="ECO:0008006" key="2">
    <source>
        <dbReference type="Google" id="ProtNLM"/>
    </source>
</evidence>
<protein>
    <recommendedName>
        <fullName evidence="2">LVIVD repeat-containing protein</fullName>
    </recommendedName>
</protein>
<comment type="caution">
    <text evidence="1">The sequence shown here is derived from an EMBL/GenBank/DDBJ whole genome shotgun (WGS) entry which is preliminary data.</text>
</comment>
<sequence length="198" mass="22134">MSVFDLSKTQPEKAVENIYVGWNVETIFSYKNYMYMGTPTGMLIYSVEKPLEPKQVSSIQHVFGCDPVVVEDDIAYVTIHSGNNCGQNTNELIIIDVKDPAKPKQLVSYGMTKPKGLGIDHKTLFVCDEGLKVYNAANPLTIMANELARHEGMEGYDVIPLNNVLMMIAEDGIYQYDYSDIQNIKPLSFLPVANDSIK</sequence>
<dbReference type="AlphaFoldDB" id="A0A644ZJ72"/>
<reference evidence="1" key="1">
    <citation type="submission" date="2019-08" db="EMBL/GenBank/DDBJ databases">
        <authorList>
            <person name="Kucharzyk K."/>
            <person name="Murdoch R.W."/>
            <person name="Higgins S."/>
            <person name="Loffler F."/>
        </authorList>
    </citation>
    <scope>NUCLEOTIDE SEQUENCE</scope>
</reference>
<organism evidence="1">
    <name type="scientific">bioreactor metagenome</name>
    <dbReference type="NCBI Taxonomy" id="1076179"/>
    <lineage>
        <taxon>unclassified sequences</taxon>
        <taxon>metagenomes</taxon>
        <taxon>ecological metagenomes</taxon>
    </lineage>
</organism>